<sequence>MPQNKRESLIYTVLMCFVMVLWMSIYNVALQYGKLDFEVLAAAWIGFPIAYVFAMCCDWFFVSKLAKGFTFGFLVKPEDSVLKKVVCVSSCMVVPMVLIMSLYGAVEGAVHTGGWNGILSAWLFNIPRNFVMALPLQLLIAGPPVRKVFRGLFPVGKVLE</sequence>
<reference evidence="2" key="1">
    <citation type="journal article" date="2021" name="PeerJ">
        <title>Extensive microbial diversity within the chicken gut microbiome revealed by metagenomics and culture.</title>
        <authorList>
            <person name="Gilroy R."/>
            <person name="Ravi A."/>
            <person name="Getino M."/>
            <person name="Pursley I."/>
            <person name="Horton D.L."/>
            <person name="Alikhan N.F."/>
            <person name="Baker D."/>
            <person name="Gharbi K."/>
            <person name="Hall N."/>
            <person name="Watson M."/>
            <person name="Adriaenssens E.M."/>
            <person name="Foster-Nyarko E."/>
            <person name="Jarju S."/>
            <person name="Secka A."/>
            <person name="Antonio M."/>
            <person name="Oren A."/>
            <person name="Chaudhuri R.R."/>
            <person name="La Ragione R."/>
            <person name="Hildebrand F."/>
            <person name="Pallen M.J."/>
        </authorList>
    </citation>
    <scope>NUCLEOTIDE SEQUENCE</scope>
    <source>
        <strain evidence="2">5933</strain>
    </source>
</reference>
<dbReference type="InterPro" id="IPR021529">
    <property type="entry name" value="DUF2798"/>
</dbReference>
<protein>
    <submittedName>
        <fullName evidence="2">DUF2798 domain-containing protein</fullName>
    </submittedName>
</protein>
<feature type="transmembrane region" description="Helical" evidence="1">
    <location>
        <begin position="9"/>
        <end position="29"/>
    </location>
</feature>
<proteinExistence type="predicted"/>
<dbReference type="Pfam" id="PF11391">
    <property type="entry name" value="DUF2798"/>
    <property type="match status" value="2"/>
</dbReference>
<feature type="transmembrane region" description="Helical" evidence="1">
    <location>
        <begin position="81"/>
        <end position="106"/>
    </location>
</feature>
<name>A0A9D2TK13_9FIRM</name>
<keyword evidence="1" id="KW-1133">Transmembrane helix</keyword>
<dbReference type="EMBL" id="DWWA01000007">
    <property type="protein sequence ID" value="HJC71337.1"/>
    <property type="molecule type" value="Genomic_DNA"/>
</dbReference>
<feature type="transmembrane region" description="Helical" evidence="1">
    <location>
        <begin position="41"/>
        <end position="61"/>
    </location>
</feature>
<dbReference type="Proteomes" id="UP000823918">
    <property type="component" value="Unassembled WGS sequence"/>
</dbReference>
<evidence type="ECO:0000313" key="2">
    <source>
        <dbReference type="EMBL" id="HJC71337.1"/>
    </source>
</evidence>
<keyword evidence="1" id="KW-0472">Membrane</keyword>
<gene>
    <name evidence="2" type="ORF">H9698_00890</name>
</gene>
<evidence type="ECO:0000256" key="1">
    <source>
        <dbReference type="SAM" id="Phobius"/>
    </source>
</evidence>
<evidence type="ECO:0000313" key="3">
    <source>
        <dbReference type="Proteomes" id="UP000823918"/>
    </source>
</evidence>
<comment type="caution">
    <text evidence="2">The sequence shown here is derived from an EMBL/GenBank/DDBJ whole genome shotgun (WGS) entry which is preliminary data.</text>
</comment>
<keyword evidence="1" id="KW-0812">Transmembrane</keyword>
<dbReference type="AlphaFoldDB" id="A0A9D2TK13"/>
<accession>A0A9D2TK13</accession>
<reference evidence="2" key="2">
    <citation type="submission" date="2021-04" db="EMBL/GenBank/DDBJ databases">
        <authorList>
            <person name="Gilroy R."/>
        </authorList>
    </citation>
    <scope>NUCLEOTIDE SEQUENCE</scope>
    <source>
        <strain evidence="2">5933</strain>
    </source>
</reference>
<organism evidence="2 3">
    <name type="scientific">Candidatus Ruthenibacterium merdavium</name>
    <dbReference type="NCBI Taxonomy" id="2838752"/>
    <lineage>
        <taxon>Bacteria</taxon>
        <taxon>Bacillati</taxon>
        <taxon>Bacillota</taxon>
        <taxon>Clostridia</taxon>
        <taxon>Eubacteriales</taxon>
        <taxon>Oscillospiraceae</taxon>
        <taxon>Ruthenibacterium</taxon>
    </lineage>
</organism>